<dbReference type="GO" id="GO:0006412">
    <property type="term" value="P:translation"/>
    <property type="evidence" value="ECO:0007669"/>
    <property type="project" value="UniProtKB-UniRule"/>
</dbReference>
<dbReference type="NCBIfam" id="TIGR00012">
    <property type="entry name" value="L29"/>
    <property type="match status" value="1"/>
</dbReference>
<evidence type="ECO:0000256" key="2">
    <source>
        <dbReference type="ARBA" id="ARBA00022980"/>
    </source>
</evidence>
<dbReference type="CDD" id="cd00427">
    <property type="entry name" value="Ribosomal_L29_HIP"/>
    <property type="match status" value="1"/>
</dbReference>
<evidence type="ECO:0000313" key="7">
    <source>
        <dbReference type="Proteomes" id="UP000436016"/>
    </source>
</evidence>
<dbReference type="GO" id="GO:0022625">
    <property type="term" value="C:cytosolic large ribosomal subunit"/>
    <property type="evidence" value="ECO:0007669"/>
    <property type="project" value="TreeGrafter"/>
</dbReference>
<evidence type="ECO:0000256" key="4">
    <source>
        <dbReference type="ARBA" id="ARBA00035204"/>
    </source>
</evidence>
<dbReference type="EMBL" id="WUWG01000006">
    <property type="protein sequence ID" value="MXU66389.1"/>
    <property type="molecule type" value="Genomic_DNA"/>
</dbReference>
<dbReference type="SUPFAM" id="SSF46561">
    <property type="entry name" value="Ribosomal protein L29 (L29p)"/>
    <property type="match status" value="1"/>
</dbReference>
<dbReference type="HAMAP" id="MF_00374">
    <property type="entry name" value="Ribosomal_uL29"/>
    <property type="match status" value="1"/>
</dbReference>
<dbReference type="InterPro" id="IPR018254">
    <property type="entry name" value="Ribosomal_uL29_CS"/>
</dbReference>
<dbReference type="Pfam" id="PF00831">
    <property type="entry name" value="Ribosomal_L29"/>
    <property type="match status" value="1"/>
</dbReference>
<dbReference type="Proteomes" id="UP000436016">
    <property type="component" value="Unassembled WGS sequence"/>
</dbReference>
<comment type="caution">
    <text evidence="6">The sequence shown here is derived from an EMBL/GenBank/DDBJ whole genome shotgun (WGS) entry which is preliminary data.</text>
</comment>
<dbReference type="InterPro" id="IPR050063">
    <property type="entry name" value="Ribosomal_protein_uL29"/>
</dbReference>
<dbReference type="FunFam" id="1.10.287.310:FF:000001">
    <property type="entry name" value="50S ribosomal protein L29"/>
    <property type="match status" value="1"/>
</dbReference>
<organism evidence="6 7">
    <name type="scientific">Oceanomicrobium pacificus</name>
    <dbReference type="NCBI Taxonomy" id="2692916"/>
    <lineage>
        <taxon>Bacteria</taxon>
        <taxon>Pseudomonadati</taxon>
        <taxon>Pseudomonadota</taxon>
        <taxon>Alphaproteobacteria</taxon>
        <taxon>Rhodobacterales</taxon>
        <taxon>Paracoccaceae</taxon>
        <taxon>Oceanomicrobium</taxon>
    </lineage>
</organism>
<evidence type="ECO:0000256" key="5">
    <source>
        <dbReference type="HAMAP-Rule" id="MF_00374"/>
    </source>
</evidence>
<dbReference type="RefSeq" id="WP_160855846.1">
    <property type="nucleotide sequence ID" value="NZ_WUWG01000006.1"/>
</dbReference>
<evidence type="ECO:0000256" key="3">
    <source>
        <dbReference type="ARBA" id="ARBA00023274"/>
    </source>
</evidence>
<dbReference type="AlphaFoldDB" id="A0A6B0TUC8"/>
<evidence type="ECO:0000256" key="1">
    <source>
        <dbReference type="ARBA" id="ARBA00009254"/>
    </source>
</evidence>
<sequence>MNAAELRDKTPDQLREQLESLKKEAFNLRFQGATGQLENTARVKTVRRDVARVQTILNEKAAQAAE</sequence>
<dbReference type="PROSITE" id="PS00579">
    <property type="entry name" value="RIBOSOMAL_L29"/>
    <property type="match status" value="1"/>
</dbReference>
<dbReference type="InterPro" id="IPR001854">
    <property type="entry name" value="Ribosomal_uL29"/>
</dbReference>
<gene>
    <name evidence="5 6" type="primary">rpmC</name>
    <name evidence="6" type="ORF">GSH16_13135</name>
</gene>
<dbReference type="InterPro" id="IPR036049">
    <property type="entry name" value="Ribosomal_uL29_sf"/>
</dbReference>
<accession>A0A6B0TUC8</accession>
<reference evidence="6 7" key="1">
    <citation type="submission" date="2019-12" db="EMBL/GenBank/DDBJ databases">
        <title>Strain KN286 was isolated from seawater, which was collected from Caroline Seamount in the tropical western Pacific.</title>
        <authorList>
            <person name="Wang Q."/>
        </authorList>
    </citation>
    <scope>NUCLEOTIDE SEQUENCE [LARGE SCALE GENOMIC DNA]</scope>
    <source>
        <strain evidence="6 7">KN286</strain>
    </source>
</reference>
<keyword evidence="7" id="KW-1185">Reference proteome</keyword>
<protein>
    <recommendedName>
        <fullName evidence="4 5">Large ribosomal subunit protein uL29</fullName>
    </recommendedName>
</protein>
<dbReference type="GO" id="GO:0003735">
    <property type="term" value="F:structural constituent of ribosome"/>
    <property type="evidence" value="ECO:0007669"/>
    <property type="project" value="InterPro"/>
</dbReference>
<proteinExistence type="inferred from homology"/>
<keyword evidence="2 5" id="KW-0689">Ribosomal protein</keyword>
<evidence type="ECO:0000313" key="6">
    <source>
        <dbReference type="EMBL" id="MXU66389.1"/>
    </source>
</evidence>
<name>A0A6B0TUC8_9RHOB</name>
<comment type="similarity">
    <text evidence="1 5">Belongs to the universal ribosomal protein uL29 family.</text>
</comment>
<dbReference type="PANTHER" id="PTHR10916">
    <property type="entry name" value="60S RIBOSOMAL PROTEIN L35/50S RIBOSOMAL PROTEIN L29"/>
    <property type="match status" value="1"/>
</dbReference>
<dbReference type="PANTHER" id="PTHR10916:SF0">
    <property type="entry name" value="LARGE RIBOSOMAL SUBUNIT PROTEIN UL29C"/>
    <property type="match status" value="1"/>
</dbReference>
<dbReference type="Gene3D" id="1.10.287.310">
    <property type="match status" value="1"/>
</dbReference>
<keyword evidence="3 5" id="KW-0687">Ribonucleoprotein</keyword>